<feature type="transmembrane region" description="Helical" evidence="1">
    <location>
        <begin position="315"/>
        <end position="336"/>
    </location>
</feature>
<feature type="transmembrane region" description="Helical" evidence="1">
    <location>
        <begin position="342"/>
        <end position="362"/>
    </location>
</feature>
<protein>
    <recommendedName>
        <fullName evidence="2">DUF418 domain-containing protein</fullName>
    </recommendedName>
</protein>
<accession>A0A1E5SL84</accession>
<organism evidence="3 4">
    <name type="scientific">Roseivirga misakiensis</name>
    <dbReference type="NCBI Taxonomy" id="1563681"/>
    <lineage>
        <taxon>Bacteria</taxon>
        <taxon>Pseudomonadati</taxon>
        <taxon>Bacteroidota</taxon>
        <taxon>Cytophagia</taxon>
        <taxon>Cytophagales</taxon>
        <taxon>Roseivirgaceae</taxon>
        <taxon>Roseivirga</taxon>
    </lineage>
</organism>
<dbReference type="PANTHER" id="PTHR30590">
    <property type="entry name" value="INNER MEMBRANE PROTEIN"/>
    <property type="match status" value="1"/>
</dbReference>
<dbReference type="RefSeq" id="WP_069835351.1">
    <property type="nucleotide sequence ID" value="NZ_MDGQ01000005.1"/>
</dbReference>
<evidence type="ECO:0000259" key="2">
    <source>
        <dbReference type="Pfam" id="PF04235"/>
    </source>
</evidence>
<feature type="transmembrane region" description="Helical" evidence="1">
    <location>
        <begin position="90"/>
        <end position="108"/>
    </location>
</feature>
<evidence type="ECO:0000313" key="4">
    <source>
        <dbReference type="Proteomes" id="UP000095552"/>
    </source>
</evidence>
<feature type="transmembrane region" description="Helical" evidence="1">
    <location>
        <begin position="114"/>
        <end position="130"/>
    </location>
</feature>
<dbReference type="InterPro" id="IPR052529">
    <property type="entry name" value="Bact_Transport_Assoc"/>
</dbReference>
<keyword evidence="1" id="KW-1133">Transmembrane helix</keyword>
<feature type="transmembrane region" description="Helical" evidence="1">
    <location>
        <begin position="61"/>
        <end position="78"/>
    </location>
</feature>
<proteinExistence type="predicted"/>
<dbReference type="AlphaFoldDB" id="A0A1E5SL84"/>
<dbReference type="Proteomes" id="UP000095552">
    <property type="component" value="Unassembled WGS sequence"/>
</dbReference>
<feature type="transmembrane region" description="Helical" evidence="1">
    <location>
        <begin position="12"/>
        <end position="31"/>
    </location>
</feature>
<feature type="transmembrane region" description="Helical" evidence="1">
    <location>
        <begin position="238"/>
        <end position="257"/>
    </location>
</feature>
<feature type="transmembrane region" description="Helical" evidence="1">
    <location>
        <begin position="137"/>
        <end position="154"/>
    </location>
</feature>
<keyword evidence="4" id="KW-1185">Reference proteome</keyword>
<evidence type="ECO:0000313" key="3">
    <source>
        <dbReference type="EMBL" id="OEJ99888.1"/>
    </source>
</evidence>
<gene>
    <name evidence="3" type="ORF">BFP71_10090</name>
</gene>
<comment type="caution">
    <text evidence="3">The sequence shown here is derived from an EMBL/GenBank/DDBJ whole genome shotgun (WGS) entry which is preliminary data.</text>
</comment>
<dbReference type="EMBL" id="MDGQ01000005">
    <property type="protein sequence ID" value="OEJ99888.1"/>
    <property type="molecule type" value="Genomic_DNA"/>
</dbReference>
<name>A0A1E5SL84_9BACT</name>
<keyword evidence="1" id="KW-0812">Transmembrane</keyword>
<dbReference type="InterPro" id="IPR007349">
    <property type="entry name" value="DUF418"/>
</dbReference>
<feature type="transmembrane region" description="Helical" evidence="1">
    <location>
        <begin position="269"/>
        <end position="294"/>
    </location>
</feature>
<dbReference type="STRING" id="1563681.BFP71_10090"/>
<dbReference type="OrthoDB" id="9807744at2"/>
<feature type="transmembrane region" description="Helical" evidence="1">
    <location>
        <begin position="198"/>
        <end position="218"/>
    </location>
</feature>
<keyword evidence="1" id="KW-0472">Membrane</keyword>
<evidence type="ECO:0000256" key="1">
    <source>
        <dbReference type="SAM" id="Phobius"/>
    </source>
</evidence>
<dbReference type="PANTHER" id="PTHR30590:SF3">
    <property type="entry name" value="HYPOTHETICAL MEMBRANE SPANNING PROTEIN"/>
    <property type="match status" value="1"/>
</dbReference>
<reference evidence="3 4" key="1">
    <citation type="submission" date="2016-08" db="EMBL/GenBank/DDBJ databases">
        <title>Draft genome of Fabibacter sp. strain SK-8.</title>
        <authorList>
            <person name="Wong S.-K."/>
            <person name="Hamasaki K."/>
            <person name="Yoshizawa S."/>
        </authorList>
    </citation>
    <scope>NUCLEOTIDE SEQUENCE [LARGE SCALE GENOMIC DNA]</scope>
    <source>
        <strain evidence="3 4">SK-8</strain>
    </source>
</reference>
<sequence length="390" mass="44572">MKERIADLDIIRGYALFGILMCNIVLFAHPAEYMFQYFSQHTGLIDEVSEFIRFNYFGDKTFTLFSLLFGLGIGMQYSKRKSQGIAFTKYHLVRMVLLLVIGLLHAVFIWFGDILTMYALLGMLSLLIIDRTPKQKLIISILLFLWPTIQTILMRNGLMSINFYNPEVASVESLIALNTAEGFSGHLNYNLSQLVSTISFYLGGNLYDSFSMIVLGMACADLSLHKRINTDIPKYRKLLVICLPIVIIWTVYQLFFFDPKKMGSPGQFYSYWTIFKLSMLGQTGLVISLIVLINRQKSILRKLIAKLSFLGRLSLTNYILHSIFGILIFKVLGFYGQSSPTVDILLTIGITVLQIILSQWWISKFKMGPLEKVWRNSTKFILSNNPKSES</sequence>
<feature type="domain" description="DUF418" evidence="2">
    <location>
        <begin position="225"/>
        <end position="378"/>
    </location>
</feature>
<dbReference type="Pfam" id="PF04235">
    <property type="entry name" value="DUF418"/>
    <property type="match status" value="1"/>
</dbReference>